<evidence type="ECO:0000256" key="1">
    <source>
        <dbReference type="SAM" id="MobiDB-lite"/>
    </source>
</evidence>
<organism evidence="3 4">
    <name type="scientific">Protopolystoma xenopodis</name>
    <dbReference type="NCBI Taxonomy" id="117903"/>
    <lineage>
        <taxon>Eukaryota</taxon>
        <taxon>Metazoa</taxon>
        <taxon>Spiralia</taxon>
        <taxon>Lophotrochozoa</taxon>
        <taxon>Platyhelminthes</taxon>
        <taxon>Monogenea</taxon>
        <taxon>Polyopisthocotylea</taxon>
        <taxon>Polystomatidea</taxon>
        <taxon>Polystomatidae</taxon>
        <taxon>Protopolystoma</taxon>
    </lineage>
</organism>
<dbReference type="Gene3D" id="2.80.10.50">
    <property type="match status" value="1"/>
</dbReference>
<dbReference type="AlphaFoldDB" id="A0A448XGC4"/>
<feature type="region of interest" description="Disordered" evidence="1">
    <location>
        <begin position="1"/>
        <end position="21"/>
    </location>
</feature>
<comment type="caution">
    <text evidence="3">The sequence shown here is derived from an EMBL/GenBank/DDBJ whole genome shotgun (WGS) entry which is preliminary data.</text>
</comment>
<dbReference type="Proteomes" id="UP000784294">
    <property type="component" value="Unassembled WGS sequence"/>
</dbReference>
<reference evidence="3" key="1">
    <citation type="submission" date="2018-11" db="EMBL/GenBank/DDBJ databases">
        <authorList>
            <consortium name="Pathogen Informatics"/>
        </authorList>
    </citation>
    <scope>NUCLEOTIDE SEQUENCE</scope>
</reference>
<protein>
    <recommendedName>
        <fullName evidence="2">Ricin B lectin domain-containing protein</fullName>
    </recommendedName>
</protein>
<dbReference type="SUPFAM" id="SSF50370">
    <property type="entry name" value="Ricin B-like lectins"/>
    <property type="match status" value="1"/>
</dbReference>
<dbReference type="EMBL" id="CAAALY010250958">
    <property type="protein sequence ID" value="VEL35907.1"/>
    <property type="molecule type" value="Genomic_DNA"/>
</dbReference>
<proteinExistence type="predicted"/>
<sequence>MQTRFSPQVRHNASGNCLDTMGRKEGEQVGITRCHGLGGHQLWAITKSGELQAGDTGCLEVTSATAPVLFRPCGRTYRNRPKDAQQFQFTGKVSRVLLSFSSL</sequence>
<accession>A0A448XGC4</accession>
<feature type="compositionally biased region" description="Polar residues" evidence="1">
    <location>
        <begin position="1"/>
        <end position="17"/>
    </location>
</feature>
<dbReference type="OrthoDB" id="5988548at2759"/>
<feature type="domain" description="Ricin B lectin" evidence="2">
    <location>
        <begin position="8"/>
        <end position="91"/>
    </location>
</feature>
<dbReference type="PROSITE" id="PS50231">
    <property type="entry name" value="RICIN_B_LECTIN"/>
    <property type="match status" value="1"/>
</dbReference>
<evidence type="ECO:0000313" key="3">
    <source>
        <dbReference type="EMBL" id="VEL35907.1"/>
    </source>
</evidence>
<dbReference type="InterPro" id="IPR000772">
    <property type="entry name" value="Ricin_B_lectin"/>
</dbReference>
<name>A0A448XGC4_9PLAT</name>
<evidence type="ECO:0000259" key="2">
    <source>
        <dbReference type="Pfam" id="PF00652"/>
    </source>
</evidence>
<dbReference type="InterPro" id="IPR035992">
    <property type="entry name" value="Ricin_B-like_lectins"/>
</dbReference>
<gene>
    <name evidence="3" type="ORF">PXEA_LOCUS29347</name>
</gene>
<keyword evidence="4" id="KW-1185">Reference proteome</keyword>
<evidence type="ECO:0000313" key="4">
    <source>
        <dbReference type="Proteomes" id="UP000784294"/>
    </source>
</evidence>
<dbReference type="Pfam" id="PF00652">
    <property type="entry name" value="Ricin_B_lectin"/>
    <property type="match status" value="1"/>
</dbReference>